<dbReference type="InterPro" id="IPR006935">
    <property type="entry name" value="Helicase/UvrB_N"/>
</dbReference>
<proteinExistence type="predicted"/>
<dbReference type="InterPro" id="IPR051363">
    <property type="entry name" value="RLR_Helicase"/>
</dbReference>
<accession>A0A812CEW7</accession>
<name>A0A812CEW7_ACAPH</name>
<dbReference type="GO" id="GO:0005737">
    <property type="term" value="C:cytoplasm"/>
    <property type="evidence" value="ECO:0007669"/>
    <property type="project" value="TreeGrafter"/>
</dbReference>
<reference evidence="2" key="1">
    <citation type="submission" date="2021-01" db="EMBL/GenBank/DDBJ databases">
        <authorList>
            <person name="Li R."/>
            <person name="Bekaert M."/>
        </authorList>
    </citation>
    <scope>NUCLEOTIDE SEQUENCE</scope>
    <source>
        <strain evidence="2">Farmed</strain>
    </source>
</reference>
<organism evidence="2 3">
    <name type="scientific">Acanthosepion pharaonis</name>
    <name type="common">Pharaoh cuttlefish</name>
    <name type="synonym">Sepia pharaonis</name>
    <dbReference type="NCBI Taxonomy" id="158019"/>
    <lineage>
        <taxon>Eukaryota</taxon>
        <taxon>Metazoa</taxon>
        <taxon>Spiralia</taxon>
        <taxon>Lophotrochozoa</taxon>
        <taxon>Mollusca</taxon>
        <taxon>Cephalopoda</taxon>
        <taxon>Coleoidea</taxon>
        <taxon>Decapodiformes</taxon>
        <taxon>Sepiida</taxon>
        <taxon>Sepiina</taxon>
        <taxon>Sepiidae</taxon>
        <taxon>Acanthosepion</taxon>
    </lineage>
</organism>
<dbReference type="GO" id="GO:0005524">
    <property type="term" value="F:ATP binding"/>
    <property type="evidence" value="ECO:0007669"/>
    <property type="project" value="InterPro"/>
</dbReference>
<keyword evidence="3" id="KW-1185">Reference proteome</keyword>
<feature type="domain" description="Helicase/UvrB N-terminal" evidence="1">
    <location>
        <begin position="5"/>
        <end position="73"/>
    </location>
</feature>
<comment type="caution">
    <text evidence="2">The sequence shown here is derived from an EMBL/GenBank/DDBJ whole genome shotgun (WGS) entry which is preliminary data.</text>
</comment>
<dbReference type="InterPro" id="IPR027417">
    <property type="entry name" value="P-loop_NTPase"/>
</dbReference>
<dbReference type="PANTHER" id="PTHR14074:SF16">
    <property type="entry name" value="ANTIVIRAL INNATE IMMUNE RESPONSE RECEPTOR RIG-I"/>
    <property type="match status" value="1"/>
</dbReference>
<evidence type="ECO:0000313" key="3">
    <source>
        <dbReference type="Proteomes" id="UP000597762"/>
    </source>
</evidence>
<dbReference type="Pfam" id="PF04851">
    <property type="entry name" value="ResIII"/>
    <property type="match status" value="1"/>
</dbReference>
<protein>
    <recommendedName>
        <fullName evidence="1">Helicase/UvrB N-terminal domain-containing protein</fullName>
    </recommendedName>
</protein>
<dbReference type="Proteomes" id="UP000597762">
    <property type="component" value="Unassembled WGS sequence"/>
</dbReference>
<gene>
    <name evidence="2" type="ORF">SPHA_32935</name>
</gene>
<dbReference type="GO" id="GO:0016787">
    <property type="term" value="F:hydrolase activity"/>
    <property type="evidence" value="ECO:0007669"/>
    <property type="project" value="InterPro"/>
</dbReference>
<dbReference type="SUPFAM" id="SSF52540">
    <property type="entry name" value="P-loop containing nucleoside triphosphate hydrolases"/>
    <property type="match status" value="1"/>
</dbReference>
<dbReference type="AlphaFoldDB" id="A0A812CEW7"/>
<dbReference type="OrthoDB" id="416741at2759"/>
<sequence length="158" mass="18112">MPRGYQVELFEKCHSTDSIIFLPTGTGKTLCATMLISYMLKQNPKRSVLFLVDKVLLVFQQKKYIEGQLKGKFLRFDLNDSDKNVDRELIIACVCGGVVGTQDKPLWMHDIIISTAAFCLNMINQNVLRCTWAYCFPCWRGNTRRYDKNAAQPLSEYG</sequence>
<dbReference type="Gene3D" id="3.40.50.300">
    <property type="entry name" value="P-loop containing nucleotide triphosphate hydrolases"/>
    <property type="match status" value="1"/>
</dbReference>
<evidence type="ECO:0000313" key="2">
    <source>
        <dbReference type="EMBL" id="CAE1261867.1"/>
    </source>
</evidence>
<dbReference type="EMBL" id="CAHIKZ030001372">
    <property type="protein sequence ID" value="CAE1261867.1"/>
    <property type="molecule type" value="Genomic_DNA"/>
</dbReference>
<dbReference type="PANTHER" id="PTHR14074">
    <property type="entry name" value="HELICASE WITH DEATH DOMAIN-RELATED"/>
    <property type="match status" value="1"/>
</dbReference>
<dbReference type="GO" id="GO:0003677">
    <property type="term" value="F:DNA binding"/>
    <property type="evidence" value="ECO:0007669"/>
    <property type="project" value="InterPro"/>
</dbReference>
<evidence type="ECO:0000259" key="1">
    <source>
        <dbReference type="Pfam" id="PF04851"/>
    </source>
</evidence>